<evidence type="ECO:0000256" key="4">
    <source>
        <dbReference type="RuleBase" id="RU003485"/>
    </source>
</evidence>
<accession>A0ABQ9P7K6</accession>
<comment type="caution">
    <text evidence="5">The sequence shown here is derived from an EMBL/GenBank/DDBJ whole genome shotgun (WGS) entry which is preliminary data.</text>
</comment>
<dbReference type="EMBL" id="JAPDRL010000003">
    <property type="protein sequence ID" value="KAJ9669291.1"/>
    <property type="molecule type" value="Genomic_DNA"/>
</dbReference>
<dbReference type="Gene3D" id="3.30.860.10">
    <property type="entry name" value="30s Ribosomal Protein S19, Chain A"/>
    <property type="match status" value="1"/>
</dbReference>
<evidence type="ECO:0000256" key="2">
    <source>
        <dbReference type="ARBA" id="ARBA00022980"/>
    </source>
</evidence>
<dbReference type="Proteomes" id="UP001172684">
    <property type="component" value="Unassembled WGS sequence"/>
</dbReference>
<keyword evidence="2 4" id="KW-0689">Ribosomal protein</keyword>
<evidence type="ECO:0000313" key="5">
    <source>
        <dbReference type="EMBL" id="KAJ9669291.1"/>
    </source>
</evidence>
<dbReference type="GO" id="GO:0005840">
    <property type="term" value="C:ribosome"/>
    <property type="evidence" value="ECO:0007669"/>
    <property type="project" value="UniProtKB-KW"/>
</dbReference>
<dbReference type="PANTHER" id="PTHR11880:SF2">
    <property type="entry name" value="SMALL RIBOSOMAL SUBUNIT PROTEIN US19"/>
    <property type="match status" value="1"/>
</dbReference>
<dbReference type="PRINTS" id="PR00975">
    <property type="entry name" value="RIBOSOMALS19"/>
</dbReference>
<dbReference type="PANTHER" id="PTHR11880">
    <property type="entry name" value="RIBOSOMAL PROTEIN S19P FAMILY MEMBER"/>
    <property type="match status" value="1"/>
</dbReference>
<dbReference type="InterPro" id="IPR023575">
    <property type="entry name" value="Ribosomal_uS19_SF"/>
</dbReference>
<proteinExistence type="inferred from homology"/>
<dbReference type="InterPro" id="IPR002222">
    <property type="entry name" value="Ribosomal_uS19"/>
</dbReference>
<evidence type="ECO:0000256" key="3">
    <source>
        <dbReference type="ARBA" id="ARBA00023274"/>
    </source>
</evidence>
<keyword evidence="3 4" id="KW-0687">Ribonucleoprotein</keyword>
<sequence length="237" mass="27050">MADENYNAEEAAELKKKRAFRKFSYRGIDLDQLLDLSSEQLRDVVHARARRRFNRGLKRKPMGLIKKLRKAKQEAKPNEKPDLVKTHLRDMIVVPEMIGSVIGIYSGKEFNQVEIKPEMRRRHWDLGDSTLFLWSGLGLGVGDLPESVAGVSYVREATVNAYKQLLGAFYHIRLAFSTGSFESTRYFIVNLANIADMYGCSNLVSMPIEKDIDARMSEVSEVFSQELVKMLELSIEV</sequence>
<organism evidence="5 6">
    <name type="scientific">Coniosporium apollinis</name>
    <dbReference type="NCBI Taxonomy" id="61459"/>
    <lineage>
        <taxon>Eukaryota</taxon>
        <taxon>Fungi</taxon>
        <taxon>Dikarya</taxon>
        <taxon>Ascomycota</taxon>
        <taxon>Pezizomycotina</taxon>
        <taxon>Dothideomycetes</taxon>
        <taxon>Dothideomycetes incertae sedis</taxon>
        <taxon>Coniosporium</taxon>
    </lineage>
</organism>
<name>A0ABQ9P7K6_9PEZI</name>
<evidence type="ECO:0000313" key="6">
    <source>
        <dbReference type="Proteomes" id="UP001172684"/>
    </source>
</evidence>
<dbReference type="Pfam" id="PF00203">
    <property type="entry name" value="Ribosomal_S19"/>
    <property type="match status" value="1"/>
</dbReference>
<keyword evidence="6" id="KW-1185">Reference proteome</keyword>
<evidence type="ECO:0000256" key="1">
    <source>
        <dbReference type="ARBA" id="ARBA00007345"/>
    </source>
</evidence>
<reference evidence="5" key="1">
    <citation type="submission" date="2022-10" db="EMBL/GenBank/DDBJ databases">
        <title>Culturing micro-colonial fungi from biological soil crusts in the Mojave desert and describing Neophaeococcomyces mojavensis, and introducing the new genera and species Taxawa tesnikishii.</title>
        <authorList>
            <person name="Kurbessoian T."/>
            <person name="Stajich J.E."/>
        </authorList>
    </citation>
    <scope>NUCLEOTIDE SEQUENCE</scope>
    <source>
        <strain evidence="5">TK_1</strain>
    </source>
</reference>
<gene>
    <name evidence="5" type="primary">RPS15</name>
    <name evidence="5" type="ORF">H2201_000643</name>
</gene>
<comment type="similarity">
    <text evidence="1 4">Belongs to the universal ribosomal protein uS19 family.</text>
</comment>
<protein>
    <submittedName>
        <fullName evidence="5">Ribosomal protein S15</fullName>
    </submittedName>
</protein>
<dbReference type="SUPFAM" id="SSF54570">
    <property type="entry name" value="Ribosomal protein S19"/>
    <property type="match status" value="1"/>
</dbReference>